<evidence type="ECO:0000313" key="3">
    <source>
        <dbReference type="Proteomes" id="UP000622475"/>
    </source>
</evidence>
<dbReference type="EMBL" id="JADFFL010000004">
    <property type="protein sequence ID" value="MBE9662836.1"/>
    <property type="molecule type" value="Genomic_DNA"/>
</dbReference>
<reference evidence="2" key="1">
    <citation type="submission" date="2020-10" db="EMBL/GenBank/DDBJ databases">
        <title>Mucilaginibacter mali sp. nov., isolated from rhizosphere soil of apple orchard.</title>
        <authorList>
            <person name="Lee J.-S."/>
            <person name="Kim H.S."/>
            <person name="Kim J.-S."/>
        </authorList>
    </citation>
    <scope>NUCLEOTIDE SEQUENCE</scope>
    <source>
        <strain evidence="2">KCTC 22746</strain>
    </source>
</reference>
<organism evidence="2 3">
    <name type="scientific">Mucilaginibacter myungsuensis</name>
    <dbReference type="NCBI Taxonomy" id="649104"/>
    <lineage>
        <taxon>Bacteria</taxon>
        <taxon>Pseudomonadati</taxon>
        <taxon>Bacteroidota</taxon>
        <taxon>Sphingobacteriia</taxon>
        <taxon>Sphingobacteriales</taxon>
        <taxon>Sphingobacteriaceae</taxon>
        <taxon>Mucilaginibacter</taxon>
    </lineage>
</organism>
<feature type="chain" id="PRO_5036898352" evidence="1">
    <location>
        <begin position="26"/>
        <end position="228"/>
    </location>
</feature>
<dbReference type="AlphaFoldDB" id="A0A929L419"/>
<accession>A0A929L419</accession>
<feature type="signal peptide" evidence="1">
    <location>
        <begin position="1"/>
        <end position="25"/>
    </location>
</feature>
<keyword evidence="1" id="KW-0732">Signal</keyword>
<name>A0A929L419_9SPHI</name>
<sequence length="228" mass="26173">MKYYSILKMYSLVPIMLCLALSARGQSGSVDTKLRLDVGNAATKPVEDRQTKFLKKIMLQRVLRDDSTYLANGINMQNAFDRPRTTPMSSPEGSKIIKQMLIKDGLATADRPVKFDIIPYILYVDGKMIQSATLGRKYGEFWQNFLRTDPDNQALERRNKEKTDFVFNHIVVQMLTDGIVRDVYPLSFVLNNETFKVNGKEQPAVVYQRYFDMFIKPSNGPMSYGMVR</sequence>
<dbReference type="Proteomes" id="UP000622475">
    <property type="component" value="Unassembled WGS sequence"/>
</dbReference>
<keyword evidence="3" id="KW-1185">Reference proteome</keyword>
<gene>
    <name evidence="2" type="ORF">IRJ16_13155</name>
</gene>
<comment type="caution">
    <text evidence="2">The sequence shown here is derived from an EMBL/GenBank/DDBJ whole genome shotgun (WGS) entry which is preliminary data.</text>
</comment>
<evidence type="ECO:0000313" key="2">
    <source>
        <dbReference type="EMBL" id="MBE9662836.1"/>
    </source>
</evidence>
<evidence type="ECO:0000256" key="1">
    <source>
        <dbReference type="SAM" id="SignalP"/>
    </source>
</evidence>
<protein>
    <submittedName>
        <fullName evidence="2">Uncharacterized protein</fullName>
    </submittedName>
</protein>
<dbReference type="RefSeq" id="WP_194112059.1">
    <property type="nucleotide sequence ID" value="NZ_JADFFL010000004.1"/>
</dbReference>
<proteinExistence type="predicted"/>